<evidence type="ECO:0000313" key="8">
    <source>
        <dbReference type="Proteomes" id="UP000005408"/>
    </source>
</evidence>
<name>A0A8W8L5B8_MAGGI</name>
<feature type="signal peptide" evidence="5">
    <location>
        <begin position="1"/>
        <end position="20"/>
    </location>
</feature>
<feature type="chain" id="PRO_5036476767" description="Lipase domain-containing protein" evidence="5">
    <location>
        <begin position="21"/>
        <end position="725"/>
    </location>
</feature>
<dbReference type="GO" id="GO:0005615">
    <property type="term" value="C:extracellular space"/>
    <property type="evidence" value="ECO:0007669"/>
    <property type="project" value="TreeGrafter"/>
</dbReference>
<accession>A0A8W8L5B8</accession>
<evidence type="ECO:0000259" key="6">
    <source>
        <dbReference type="Pfam" id="PF00151"/>
    </source>
</evidence>
<dbReference type="CDD" id="cd00707">
    <property type="entry name" value="Pancreat_lipase_like"/>
    <property type="match status" value="1"/>
</dbReference>
<evidence type="ECO:0000256" key="5">
    <source>
        <dbReference type="SAM" id="SignalP"/>
    </source>
</evidence>
<sequence length="725" mass="82659">MDIYNSISLVIITYLNLAYGDLCDPNKGPEGTYDCVHIPKYDDYQWAVCLSSQTLRKHTFGFLNCKRSAYCWLPCTKSVYPKSVIGHVMQECKCDPIENERRKRSLHGNIQEMKVTVPNECYIPAFTNNCEWYSNCLEAHSSCEQTDFHYAVSYGKAICSIFLETFDSFSEDGKYWITSSQKCISDKLKSILMPNDTSDCKNVRELAYIAHTKCYLNHSKPQFCNLQHTDQMKIYWSIKQVYQNSFSEHFDDAMAEFRSCLHNDVYGEQTEYIFYVKKDIDTSPKAIEKDFASSLANQFAFSSHGLDWDVDLQMSNRMRTKREIDFYSEKKYQPVGIFVSQQRVKLVERSSRALVKHRLRKTDESEYDETFLASFDESITNALKDNTLEVVGNAMSKRKWLGFIRKSGAIFRVCFGRSFFPWLCIISVLKLTLFSKVLPDTPEEINPTFTLYTKNNIDNGISLLFSDLSTLAHFNPSKSTFIIIHGYRSNGDSDWVKHMTSSLLDKTDANVIVVDWKNGADYLARYNQAVANTEVVGKILALMVGTLEKHRGATETYIHVIGHSLGAHIAGFAGKSHKLTRYQRITGLDPAGPFFNKEKAKGRLSASDAHLVDVIHTNGGAFGYLNPLGHLDFYPNGGVLQPECDFLSTCSHSRVHLLFTASIISDRIFGAKQCESLRQCTTGKGLDLEEEEDNKMGFYTDVTKKRRVNTMYYLQTNITDLNDVP</sequence>
<dbReference type="PRINTS" id="PR00821">
    <property type="entry name" value="TAGLIPASE"/>
</dbReference>
<dbReference type="OrthoDB" id="8183961at2759"/>
<keyword evidence="8" id="KW-1185">Reference proteome</keyword>
<organism evidence="7 8">
    <name type="scientific">Magallana gigas</name>
    <name type="common">Pacific oyster</name>
    <name type="synonym">Crassostrea gigas</name>
    <dbReference type="NCBI Taxonomy" id="29159"/>
    <lineage>
        <taxon>Eukaryota</taxon>
        <taxon>Metazoa</taxon>
        <taxon>Spiralia</taxon>
        <taxon>Lophotrochozoa</taxon>
        <taxon>Mollusca</taxon>
        <taxon>Bivalvia</taxon>
        <taxon>Autobranchia</taxon>
        <taxon>Pteriomorphia</taxon>
        <taxon>Ostreida</taxon>
        <taxon>Ostreoidea</taxon>
        <taxon>Ostreidae</taxon>
        <taxon>Magallana</taxon>
    </lineage>
</organism>
<dbReference type="PANTHER" id="PTHR11610">
    <property type="entry name" value="LIPASE"/>
    <property type="match status" value="1"/>
</dbReference>
<dbReference type="InterPro" id="IPR029058">
    <property type="entry name" value="AB_hydrolase_fold"/>
</dbReference>
<dbReference type="Proteomes" id="UP000005408">
    <property type="component" value="Unassembled WGS sequence"/>
</dbReference>
<dbReference type="InterPro" id="IPR000734">
    <property type="entry name" value="TAG_lipase"/>
</dbReference>
<evidence type="ECO:0000256" key="1">
    <source>
        <dbReference type="ARBA" id="ARBA00004613"/>
    </source>
</evidence>
<proteinExistence type="inferred from homology"/>
<dbReference type="Pfam" id="PF00151">
    <property type="entry name" value="Lipase"/>
    <property type="match status" value="1"/>
</dbReference>
<feature type="domain" description="Lipase" evidence="6">
    <location>
        <begin position="436"/>
        <end position="717"/>
    </location>
</feature>
<dbReference type="GO" id="GO:0016042">
    <property type="term" value="P:lipid catabolic process"/>
    <property type="evidence" value="ECO:0007669"/>
    <property type="project" value="TreeGrafter"/>
</dbReference>
<reference evidence="7" key="1">
    <citation type="submission" date="2022-08" db="UniProtKB">
        <authorList>
            <consortium name="EnsemblMetazoa"/>
        </authorList>
    </citation>
    <scope>IDENTIFICATION</scope>
    <source>
        <strain evidence="7">05x7-T-G4-1.051#20</strain>
    </source>
</reference>
<evidence type="ECO:0000256" key="4">
    <source>
        <dbReference type="RuleBase" id="RU004262"/>
    </source>
</evidence>
<evidence type="ECO:0000256" key="3">
    <source>
        <dbReference type="ARBA" id="ARBA00022525"/>
    </source>
</evidence>
<evidence type="ECO:0000313" key="7">
    <source>
        <dbReference type="EnsemblMetazoa" id="G26678.1:cds"/>
    </source>
</evidence>
<dbReference type="Gene3D" id="3.40.50.1820">
    <property type="entry name" value="alpha/beta hydrolase"/>
    <property type="match status" value="1"/>
</dbReference>
<dbReference type="OMA" id="CYRKSLN"/>
<dbReference type="SUPFAM" id="SSF53474">
    <property type="entry name" value="alpha/beta-Hydrolases"/>
    <property type="match status" value="1"/>
</dbReference>
<dbReference type="AlphaFoldDB" id="A0A8W8L5B8"/>
<evidence type="ECO:0000256" key="2">
    <source>
        <dbReference type="ARBA" id="ARBA00010701"/>
    </source>
</evidence>
<keyword evidence="3" id="KW-0964">Secreted</keyword>
<comment type="similarity">
    <text evidence="2 4">Belongs to the AB hydrolase superfamily. Lipase family.</text>
</comment>
<protein>
    <recommendedName>
        <fullName evidence="6">Lipase domain-containing protein</fullName>
    </recommendedName>
</protein>
<dbReference type="InterPro" id="IPR033906">
    <property type="entry name" value="Lipase_N"/>
</dbReference>
<keyword evidence="5" id="KW-0732">Signal</keyword>
<comment type="subcellular location">
    <subcellularLocation>
        <location evidence="1">Secreted</location>
    </subcellularLocation>
</comment>
<dbReference type="GO" id="GO:0016298">
    <property type="term" value="F:lipase activity"/>
    <property type="evidence" value="ECO:0007669"/>
    <property type="project" value="InterPro"/>
</dbReference>
<dbReference type="EnsemblMetazoa" id="G26678.1">
    <property type="protein sequence ID" value="G26678.1:cds"/>
    <property type="gene ID" value="G26678"/>
</dbReference>
<dbReference type="InterPro" id="IPR013818">
    <property type="entry name" value="Lipase"/>
</dbReference>